<keyword evidence="2 12" id="KW-0723">Serine/threonine-protein kinase</keyword>
<evidence type="ECO:0000256" key="5">
    <source>
        <dbReference type="ARBA" id="ARBA00022777"/>
    </source>
</evidence>
<dbReference type="InterPro" id="IPR011009">
    <property type="entry name" value="Kinase-like_dom_sf"/>
</dbReference>
<dbReference type="AlphaFoldDB" id="A0A1A0M2R1"/>
<comment type="catalytic activity">
    <reaction evidence="7">
        <text>L-threonyl-[protein] + ATP = O-phospho-L-threonyl-[protein] + ADP + H(+)</text>
        <dbReference type="Rhea" id="RHEA:46608"/>
        <dbReference type="Rhea" id="RHEA-COMP:11060"/>
        <dbReference type="Rhea" id="RHEA-COMP:11605"/>
        <dbReference type="ChEBI" id="CHEBI:15378"/>
        <dbReference type="ChEBI" id="CHEBI:30013"/>
        <dbReference type="ChEBI" id="CHEBI:30616"/>
        <dbReference type="ChEBI" id="CHEBI:61977"/>
        <dbReference type="ChEBI" id="CHEBI:456216"/>
        <dbReference type="EC" id="2.7.11.1"/>
    </reaction>
</comment>
<sequence length="438" mass="46981">MPMAEGTDFAGYTIVRCLGSGGMGEVYVARHPRLPRQDALKVLRPEMSTNQEFRERFLREADLTAALSHPNIVGVYDRGEFDGQLWISMEYVDGTDVSRLLRGAGGVSDDQAVAIISAVADALDYAHQHDLLHRDVKPANILISDTDPASRRIKLADFGIARCANDSVGLTATNMTVGTVFYAAPEQLTGSVIDGRADQYALAATAFQLFTGAPPFENSNAAVIIGKHLSAPPPSLSQRRPDLTALDPVLAKALAKDPRDRFDKCADFARALQHGLGAAGADATILAPATSDRTQVLHADKSTRSRRSLVLPVVLTVLLIAALVFAAIEFTRAKDEQPAAPRPAATTTTAPPVTTTTTVPSPTEAPTESPAVPTEETVTSTVTVETTTAPSTATTPTTPTTTEAPAPEQETPIRECMQQTGMTRLQCWEEIRRSERRR</sequence>
<dbReference type="PROSITE" id="PS50011">
    <property type="entry name" value="PROTEIN_KINASE_DOM"/>
    <property type="match status" value="1"/>
</dbReference>
<reference evidence="12 13" key="1">
    <citation type="submission" date="2016-06" db="EMBL/GenBank/DDBJ databases">
        <authorList>
            <person name="Kjaerup R.B."/>
            <person name="Dalgaard T.S."/>
            <person name="Juul-Madsen H.R."/>
        </authorList>
    </citation>
    <scope>NUCLEOTIDE SEQUENCE [LARGE SCALE GENOMIC DNA]</scope>
    <source>
        <strain evidence="12 13">1199456.5</strain>
    </source>
</reference>
<feature type="domain" description="Protein kinase" evidence="11">
    <location>
        <begin position="12"/>
        <end position="277"/>
    </location>
</feature>
<keyword evidence="3" id="KW-0808">Transferase</keyword>
<dbReference type="CDD" id="cd14014">
    <property type="entry name" value="STKc_PknB_like"/>
    <property type="match status" value="1"/>
</dbReference>
<dbReference type="PANTHER" id="PTHR43289">
    <property type="entry name" value="MITOGEN-ACTIVATED PROTEIN KINASE KINASE KINASE 20-RELATED"/>
    <property type="match status" value="1"/>
</dbReference>
<evidence type="ECO:0000256" key="8">
    <source>
        <dbReference type="ARBA" id="ARBA00048679"/>
    </source>
</evidence>
<comment type="catalytic activity">
    <reaction evidence="8">
        <text>L-seryl-[protein] + ATP = O-phospho-L-seryl-[protein] + ADP + H(+)</text>
        <dbReference type="Rhea" id="RHEA:17989"/>
        <dbReference type="Rhea" id="RHEA-COMP:9863"/>
        <dbReference type="Rhea" id="RHEA-COMP:11604"/>
        <dbReference type="ChEBI" id="CHEBI:15378"/>
        <dbReference type="ChEBI" id="CHEBI:29999"/>
        <dbReference type="ChEBI" id="CHEBI:30616"/>
        <dbReference type="ChEBI" id="CHEBI:83421"/>
        <dbReference type="ChEBI" id="CHEBI:456216"/>
        <dbReference type="EC" id="2.7.11.1"/>
    </reaction>
</comment>
<organism evidence="12 13">
    <name type="scientific">Mycolicibacterium mucogenicum</name>
    <name type="common">Mycobacterium mucogenicum</name>
    <dbReference type="NCBI Taxonomy" id="56689"/>
    <lineage>
        <taxon>Bacteria</taxon>
        <taxon>Bacillati</taxon>
        <taxon>Actinomycetota</taxon>
        <taxon>Actinomycetes</taxon>
        <taxon>Mycobacteriales</taxon>
        <taxon>Mycobacteriaceae</taxon>
        <taxon>Mycolicibacterium</taxon>
    </lineage>
</organism>
<keyword evidence="6" id="KW-0067">ATP-binding</keyword>
<name>A0A1A0M2R1_MYCMU</name>
<dbReference type="Gene3D" id="3.30.200.20">
    <property type="entry name" value="Phosphorylase Kinase, domain 1"/>
    <property type="match status" value="1"/>
</dbReference>
<keyword evidence="10" id="KW-0472">Membrane</keyword>
<evidence type="ECO:0000256" key="2">
    <source>
        <dbReference type="ARBA" id="ARBA00022527"/>
    </source>
</evidence>
<evidence type="ECO:0000313" key="12">
    <source>
        <dbReference type="EMBL" id="OBA79612.1"/>
    </source>
</evidence>
<dbReference type="SUPFAM" id="SSF56112">
    <property type="entry name" value="Protein kinase-like (PK-like)"/>
    <property type="match status" value="1"/>
</dbReference>
<keyword evidence="10" id="KW-0812">Transmembrane</keyword>
<evidence type="ECO:0000256" key="4">
    <source>
        <dbReference type="ARBA" id="ARBA00022741"/>
    </source>
</evidence>
<keyword evidence="4" id="KW-0547">Nucleotide-binding</keyword>
<feature type="compositionally biased region" description="Low complexity" evidence="9">
    <location>
        <begin position="338"/>
        <end position="410"/>
    </location>
</feature>
<dbReference type="EC" id="2.7.11.1" evidence="1"/>
<dbReference type="InterPro" id="IPR000719">
    <property type="entry name" value="Prot_kinase_dom"/>
</dbReference>
<keyword evidence="10" id="KW-1133">Transmembrane helix</keyword>
<evidence type="ECO:0000259" key="11">
    <source>
        <dbReference type="PROSITE" id="PS50011"/>
    </source>
</evidence>
<evidence type="ECO:0000256" key="10">
    <source>
        <dbReference type="SAM" id="Phobius"/>
    </source>
</evidence>
<dbReference type="PANTHER" id="PTHR43289:SF6">
    <property type="entry name" value="SERINE_THREONINE-PROTEIN KINASE NEKL-3"/>
    <property type="match status" value="1"/>
</dbReference>
<dbReference type="SMART" id="SM00220">
    <property type="entry name" value="S_TKc"/>
    <property type="match status" value="1"/>
</dbReference>
<dbReference type="GO" id="GO:0005524">
    <property type="term" value="F:ATP binding"/>
    <property type="evidence" value="ECO:0007669"/>
    <property type="project" value="UniProtKB-KW"/>
</dbReference>
<feature type="transmembrane region" description="Helical" evidence="10">
    <location>
        <begin position="309"/>
        <end position="328"/>
    </location>
</feature>
<dbReference type="FunFam" id="3.30.200.20:FF:000035">
    <property type="entry name" value="Serine/threonine protein kinase Stk1"/>
    <property type="match status" value="1"/>
</dbReference>
<keyword evidence="5 12" id="KW-0418">Kinase</keyword>
<dbReference type="EMBL" id="LZSF01000250">
    <property type="protein sequence ID" value="OBA79612.1"/>
    <property type="molecule type" value="Genomic_DNA"/>
</dbReference>
<dbReference type="RefSeq" id="WP_060999810.1">
    <property type="nucleotide sequence ID" value="NZ_LSKA01000049.1"/>
</dbReference>
<evidence type="ECO:0000313" key="13">
    <source>
        <dbReference type="Proteomes" id="UP000093962"/>
    </source>
</evidence>
<dbReference type="Pfam" id="PF00069">
    <property type="entry name" value="Pkinase"/>
    <property type="match status" value="1"/>
</dbReference>
<dbReference type="InterPro" id="IPR008271">
    <property type="entry name" value="Ser/Thr_kinase_AS"/>
</dbReference>
<evidence type="ECO:0000256" key="3">
    <source>
        <dbReference type="ARBA" id="ARBA00022679"/>
    </source>
</evidence>
<comment type="caution">
    <text evidence="12">The sequence shown here is derived from an EMBL/GenBank/DDBJ whole genome shotgun (WGS) entry which is preliminary data.</text>
</comment>
<accession>A0A1A0M2R1</accession>
<evidence type="ECO:0000256" key="9">
    <source>
        <dbReference type="SAM" id="MobiDB-lite"/>
    </source>
</evidence>
<protein>
    <recommendedName>
        <fullName evidence="1">non-specific serine/threonine protein kinase</fullName>
        <ecNumber evidence="1">2.7.11.1</ecNumber>
    </recommendedName>
</protein>
<evidence type="ECO:0000256" key="7">
    <source>
        <dbReference type="ARBA" id="ARBA00047899"/>
    </source>
</evidence>
<feature type="region of interest" description="Disordered" evidence="9">
    <location>
        <begin position="334"/>
        <end position="419"/>
    </location>
</feature>
<dbReference type="Gene3D" id="1.10.510.10">
    <property type="entry name" value="Transferase(Phosphotransferase) domain 1"/>
    <property type="match status" value="1"/>
</dbReference>
<evidence type="ECO:0000256" key="6">
    <source>
        <dbReference type="ARBA" id="ARBA00022840"/>
    </source>
</evidence>
<evidence type="ECO:0000256" key="1">
    <source>
        <dbReference type="ARBA" id="ARBA00012513"/>
    </source>
</evidence>
<dbReference type="PROSITE" id="PS00108">
    <property type="entry name" value="PROTEIN_KINASE_ST"/>
    <property type="match status" value="1"/>
</dbReference>
<proteinExistence type="predicted"/>
<gene>
    <name evidence="12" type="ORF">A5642_00145</name>
</gene>
<dbReference type="GO" id="GO:0004674">
    <property type="term" value="F:protein serine/threonine kinase activity"/>
    <property type="evidence" value="ECO:0007669"/>
    <property type="project" value="UniProtKB-KW"/>
</dbReference>
<dbReference type="GO" id="GO:0080090">
    <property type="term" value="P:regulation of primary metabolic process"/>
    <property type="evidence" value="ECO:0007669"/>
    <property type="project" value="UniProtKB-ARBA"/>
</dbReference>
<dbReference type="Proteomes" id="UP000093962">
    <property type="component" value="Unassembled WGS sequence"/>
</dbReference>